<evidence type="ECO:0000256" key="1">
    <source>
        <dbReference type="ARBA" id="ARBA00010617"/>
    </source>
</evidence>
<evidence type="ECO:0000256" key="5">
    <source>
        <dbReference type="PIRSR" id="PIRSR602401-1"/>
    </source>
</evidence>
<organism evidence="7 8">
    <name type="scientific">Alternaria panax</name>
    <dbReference type="NCBI Taxonomy" id="48097"/>
    <lineage>
        <taxon>Eukaryota</taxon>
        <taxon>Fungi</taxon>
        <taxon>Dikarya</taxon>
        <taxon>Ascomycota</taxon>
        <taxon>Pezizomycotina</taxon>
        <taxon>Dothideomycetes</taxon>
        <taxon>Pleosporomycetidae</taxon>
        <taxon>Pleosporales</taxon>
        <taxon>Pleosporineae</taxon>
        <taxon>Pleosporaceae</taxon>
        <taxon>Alternaria</taxon>
        <taxon>Alternaria sect. Panax</taxon>
    </lineage>
</organism>
<dbReference type="PANTHER" id="PTHR46300">
    <property type="entry name" value="P450, PUTATIVE (EUROFUNG)-RELATED-RELATED"/>
    <property type="match status" value="1"/>
</dbReference>
<accession>A0AAD4FA53</accession>
<evidence type="ECO:0000313" key="8">
    <source>
        <dbReference type="Proteomes" id="UP001199106"/>
    </source>
</evidence>
<evidence type="ECO:0000256" key="4">
    <source>
        <dbReference type="ARBA" id="ARBA00023004"/>
    </source>
</evidence>
<evidence type="ECO:0000256" key="2">
    <source>
        <dbReference type="ARBA" id="ARBA00022723"/>
    </source>
</evidence>
<dbReference type="GO" id="GO:0005506">
    <property type="term" value="F:iron ion binding"/>
    <property type="evidence" value="ECO:0007669"/>
    <property type="project" value="InterPro"/>
</dbReference>
<keyword evidence="5 6" id="KW-0349">Heme</keyword>
<dbReference type="InterPro" id="IPR017972">
    <property type="entry name" value="Cyt_P450_CS"/>
</dbReference>
<dbReference type="AlphaFoldDB" id="A0AAD4FA53"/>
<keyword evidence="3 6" id="KW-0560">Oxidoreductase</keyword>
<dbReference type="GO" id="GO:0020037">
    <property type="term" value="F:heme binding"/>
    <property type="evidence" value="ECO:0007669"/>
    <property type="project" value="InterPro"/>
</dbReference>
<keyword evidence="2 5" id="KW-0479">Metal-binding</keyword>
<dbReference type="Pfam" id="PF00067">
    <property type="entry name" value="p450"/>
    <property type="match status" value="1"/>
</dbReference>
<dbReference type="GO" id="GO:0004497">
    <property type="term" value="F:monooxygenase activity"/>
    <property type="evidence" value="ECO:0007669"/>
    <property type="project" value="UniProtKB-KW"/>
</dbReference>
<comment type="similarity">
    <text evidence="1 6">Belongs to the cytochrome P450 family.</text>
</comment>
<keyword evidence="6" id="KW-0503">Monooxygenase</keyword>
<sequence length="581" mass="65172">MTLEAVGALKSDAVSTYRPLGPRALDSPRFTSASVLACTLVDMALDALLHLPPYLWLSLVVAVPLATLLHDVWLWLRMPPGPTPLPFVGNKLQLPQSKPWIQFQEWSKTYGPIFTIWIGRKPTVVISDPKIAVELMERRSAKYSSRPRMVAMGEILWDNASILVQPYGKEWSVRRKLLHQALTPRALRLYRPVQTAEASRLCQQLLDSPANWEKLLERFTSSIVFCVAYGHRIDSLNATVIHQRFKFMHVAASLNVPGKYLVESFPFLKHVPDALAPWKAEIKARGREEAAANMALVDVVRSDLAKAKSQGDDIPDSLCKLLLQLRETEHIPLSDRNFSYIPASLFGAGSDTTASTLCTAFLALVTHPEALHTAHHELDAVVGAERSPTFEDEANLPYIRALVKEVLRWRPVAVLGGTPHASTEDDRYEGYYIPAGTTILGNSWAINLNEEYYPNPHHFDPTRFLDEALAERSKAPTPLTGKPHPAKSGHSSFGWGRRICPGANLAENSLYIALAKILWAFDIQPKEGVKYDTFAYTDGFNIRPRKFECEIRVRSQTHQRVLMGDLKEAESVLEKFTPFQE</sequence>
<dbReference type="PRINTS" id="PR00385">
    <property type="entry name" value="P450"/>
</dbReference>
<dbReference type="PRINTS" id="PR00463">
    <property type="entry name" value="EP450I"/>
</dbReference>
<dbReference type="InterPro" id="IPR002401">
    <property type="entry name" value="Cyt_P450_E_grp-I"/>
</dbReference>
<dbReference type="EMBL" id="JAANER010000009">
    <property type="protein sequence ID" value="KAG9186173.1"/>
    <property type="molecule type" value="Genomic_DNA"/>
</dbReference>
<keyword evidence="4 5" id="KW-0408">Iron</keyword>
<gene>
    <name evidence="7" type="ORF">G6011_02729</name>
</gene>
<proteinExistence type="inferred from homology"/>
<reference evidence="7" key="1">
    <citation type="submission" date="2021-07" db="EMBL/GenBank/DDBJ databases">
        <title>Genome Resource of American Ginseng Black Spot Pathogen Alternaria panax.</title>
        <authorList>
            <person name="Qiu C."/>
            <person name="Wang W."/>
            <person name="Liu Z."/>
        </authorList>
    </citation>
    <scope>NUCLEOTIDE SEQUENCE</scope>
    <source>
        <strain evidence="7">BNCC115425</strain>
    </source>
</reference>
<dbReference type="InterPro" id="IPR036396">
    <property type="entry name" value="Cyt_P450_sf"/>
</dbReference>
<feature type="binding site" description="axial binding residue" evidence="5">
    <location>
        <position position="500"/>
    </location>
    <ligand>
        <name>heme</name>
        <dbReference type="ChEBI" id="CHEBI:30413"/>
    </ligand>
    <ligandPart>
        <name>Fe</name>
        <dbReference type="ChEBI" id="CHEBI:18248"/>
    </ligandPart>
</feature>
<dbReference type="Gene3D" id="1.10.630.10">
    <property type="entry name" value="Cytochrome P450"/>
    <property type="match status" value="1"/>
</dbReference>
<comment type="cofactor">
    <cofactor evidence="5">
        <name>heme</name>
        <dbReference type="ChEBI" id="CHEBI:30413"/>
    </cofactor>
</comment>
<protein>
    <recommendedName>
        <fullName evidence="9">Cytochrome P450 monooxygenase</fullName>
    </recommendedName>
</protein>
<dbReference type="Proteomes" id="UP001199106">
    <property type="component" value="Unassembled WGS sequence"/>
</dbReference>
<dbReference type="InterPro" id="IPR050364">
    <property type="entry name" value="Cytochrome_P450_fung"/>
</dbReference>
<dbReference type="GO" id="GO:0016705">
    <property type="term" value="F:oxidoreductase activity, acting on paired donors, with incorporation or reduction of molecular oxygen"/>
    <property type="evidence" value="ECO:0007669"/>
    <property type="project" value="InterPro"/>
</dbReference>
<comment type="caution">
    <text evidence="7">The sequence shown here is derived from an EMBL/GenBank/DDBJ whole genome shotgun (WGS) entry which is preliminary data.</text>
</comment>
<evidence type="ECO:0000256" key="6">
    <source>
        <dbReference type="RuleBase" id="RU000461"/>
    </source>
</evidence>
<dbReference type="PANTHER" id="PTHR46300:SF4">
    <property type="entry name" value="CYTOCHROME P450 98A3"/>
    <property type="match status" value="1"/>
</dbReference>
<evidence type="ECO:0000313" key="7">
    <source>
        <dbReference type="EMBL" id="KAG9186173.1"/>
    </source>
</evidence>
<evidence type="ECO:0000256" key="3">
    <source>
        <dbReference type="ARBA" id="ARBA00023002"/>
    </source>
</evidence>
<keyword evidence="8" id="KW-1185">Reference proteome</keyword>
<name>A0AAD4FA53_9PLEO</name>
<dbReference type="InterPro" id="IPR001128">
    <property type="entry name" value="Cyt_P450"/>
</dbReference>
<dbReference type="CDD" id="cd11065">
    <property type="entry name" value="CYP64-like"/>
    <property type="match status" value="1"/>
</dbReference>
<dbReference type="PROSITE" id="PS00086">
    <property type="entry name" value="CYTOCHROME_P450"/>
    <property type="match status" value="1"/>
</dbReference>
<dbReference type="SUPFAM" id="SSF48264">
    <property type="entry name" value="Cytochrome P450"/>
    <property type="match status" value="1"/>
</dbReference>
<evidence type="ECO:0008006" key="9">
    <source>
        <dbReference type="Google" id="ProtNLM"/>
    </source>
</evidence>